<dbReference type="Proteomes" id="UP000315677">
    <property type="component" value="Unassembled WGS sequence"/>
</dbReference>
<evidence type="ECO:0000256" key="1">
    <source>
        <dbReference type="SAM" id="MobiDB-lite"/>
    </source>
</evidence>
<accession>A0A543DWD4</accession>
<name>A0A543DWD4_9PSEU</name>
<proteinExistence type="predicted"/>
<protein>
    <submittedName>
        <fullName evidence="2">Uncharacterized protein</fullName>
    </submittedName>
</protein>
<organism evidence="2 3">
    <name type="scientific">Pseudonocardia kunmingensis</name>
    <dbReference type="NCBI Taxonomy" id="630975"/>
    <lineage>
        <taxon>Bacteria</taxon>
        <taxon>Bacillati</taxon>
        <taxon>Actinomycetota</taxon>
        <taxon>Actinomycetes</taxon>
        <taxon>Pseudonocardiales</taxon>
        <taxon>Pseudonocardiaceae</taxon>
        <taxon>Pseudonocardia</taxon>
    </lineage>
</organism>
<sequence>MVVLLVLLVPIGILVFLPAMEWLEATLLGPARAGGGDPDGPGYPRAPGVRRLTRSSARRRPAYRSPAPASVRSSATAR</sequence>
<feature type="region of interest" description="Disordered" evidence="1">
    <location>
        <begin position="31"/>
        <end position="78"/>
    </location>
</feature>
<evidence type="ECO:0000313" key="3">
    <source>
        <dbReference type="Proteomes" id="UP000315677"/>
    </source>
</evidence>
<comment type="caution">
    <text evidence="2">The sequence shown here is derived from an EMBL/GenBank/DDBJ whole genome shotgun (WGS) entry which is preliminary data.</text>
</comment>
<reference evidence="2 3" key="1">
    <citation type="submission" date="2019-06" db="EMBL/GenBank/DDBJ databases">
        <title>Sequencing the genomes of 1000 actinobacteria strains.</title>
        <authorList>
            <person name="Klenk H.-P."/>
        </authorList>
    </citation>
    <scope>NUCLEOTIDE SEQUENCE [LARGE SCALE GENOMIC DNA]</scope>
    <source>
        <strain evidence="2 3">DSM 45301</strain>
    </source>
</reference>
<feature type="compositionally biased region" description="Basic residues" evidence="1">
    <location>
        <begin position="51"/>
        <end position="62"/>
    </location>
</feature>
<gene>
    <name evidence="2" type="ORF">FB558_0391</name>
</gene>
<dbReference type="EMBL" id="VFPA01000001">
    <property type="protein sequence ID" value="TQM13638.1"/>
    <property type="molecule type" value="Genomic_DNA"/>
</dbReference>
<evidence type="ECO:0000313" key="2">
    <source>
        <dbReference type="EMBL" id="TQM13638.1"/>
    </source>
</evidence>
<dbReference type="AlphaFoldDB" id="A0A543DWD4"/>
<feature type="compositionally biased region" description="Low complexity" evidence="1">
    <location>
        <begin position="63"/>
        <end position="78"/>
    </location>
</feature>
<keyword evidence="3" id="KW-1185">Reference proteome</keyword>